<gene>
    <name evidence="2" type="ORF">SAMN05661044_01398</name>
</gene>
<dbReference type="PANTHER" id="PTHR43451:SF1">
    <property type="entry name" value="ACETYLTRANSFERASE"/>
    <property type="match status" value="1"/>
</dbReference>
<dbReference type="InterPro" id="IPR016181">
    <property type="entry name" value="Acyl_CoA_acyltransferase"/>
</dbReference>
<dbReference type="PANTHER" id="PTHR43451">
    <property type="entry name" value="ACETYLTRANSFERASE (GNAT) FAMILY PROTEIN"/>
    <property type="match status" value="1"/>
</dbReference>
<accession>A0A1H7KMK5</accession>
<dbReference type="CDD" id="cd04301">
    <property type="entry name" value="NAT_SF"/>
    <property type="match status" value="1"/>
</dbReference>
<dbReference type="AlphaFoldDB" id="A0A1H7KMK5"/>
<dbReference type="PROSITE" id="PS51186">
    <property type="entry name" value="GNAT"/>
    <property type="match status" value="1"/>
</dbReference>
<keyword evidence="3" id="KW-1185">Reference proteome</keyword>
<organism evidence="2 3">
    <name type="scientific">Olivibacter domesticus</name>
    <name type="common">Pseudosphingobacterium domesticum</name>
    <dbReference type="NCBI Taxonomy" id="407022"/>
    <lineage>
        <taxon>Bacteria</taxon>
        <taxon>Pseudomonadati</taxon>
        <taxon>Bacteroidota</taxon>
        <taxon>Sphingobacteriia</taxon>
        <taxon>Sphingobacteriales</taxon>
        <taxon>Sphingobacteriaceae</taxon>
        <taxon>Olivibacter</taxon>
    </lineage>
</organism>
<dbReference type="GO" id="GO:0016747">
    <property type="term" value="F:acyltransferase activity, transferring groups other than amino-acyl groups"/>
    <property type="evidence" value="ECO:0007669"/>
    <property type="project" value="InterPro"/>
</dbReference>
<sequence>MNNKIIYNTNDCANDLLKEMQKLYVDAIQNVCSNEYDQEQRNAWAASVDNIDRWLKIINDQLVVTARCDQTLVGFATLDGDYIDMLFVHMDYQRRGVAQALYGILEKVALTTGVSSIYSHVSKTALGFFLKQKFKIEMEQIVEVKNVEMTNFIMRKYF</sequence>
<protein>
    <submittedName>
        <fullName evidence="2">Putative acetyltransferase</fullName>
    </submittedName>
</protein>
<evidence type="ECO:0000313" key="2">
    <source>
        <dbReference type="EMBL" id="SEK87764.1"/>
    </source>
</evidence>
<proteinExistence type="predicted"/>
<dbReference type="InterPro" id="IPR000182">
    <property type="entry name" value="GNAT_dom"/>
</dbReference>
<reference evidence="3" key="1">
    <citation type="submission" date="2016-10" db="EMBL/GenBank/DDBJ databases">
        <authorList>
            <person name="Varghese N."/>
            <person name="Submissions S."/>
        </authorList>
    </citation>
    <scope>NUCLEOTIDE SEQUENCE [LARGE SCALE GENOMIC DNA]</scope>
    <source>
        <strain evidence="3">DSM 18733</strain>
    </source>
</reference>
<dbReference type="Gene3D" id="3.40.630.30">
    <property type="match status" value="1"/>
</dbReference>
<dbReference type="RefSeq" id="WP_162276547.1">
    <property type="nucleotide sequence ID" value="NZ_FOAF01000001.1"/>
</dbReference>
<evidence type="ECO:0000313" key="3">
    <source>
        <dbReference type="Proteomes" id="UP000199421"/>
    </source>
</evidence>
<dbReference type="Pfam" id="PF13673">
    <property type="entry name" value="Acetyltransf_10"/>
    <property type="match status" value="1"/>
</dbReference>
<dbReference type="EMBL" id="FOAF01000001">
    <property type="protein sequence ID" value="SEK87764.1"/>
    <property type="molecule type" value="Genomic_DNA"/>
</dbReference>
<keyword evidence="2" id="KW-0808">Transferase</keyword>
<evidence type="ECO:0000259" key="1">
    <source>
        <dbReference type="PROSITE" id="PS51186"/>
    </source>
</evidence>
<dbReference type="SUPFAM" id="SSF55729">
    <property type="entry name" value="Acyl-CoA N-acyltransferases (Nat)"/>
    <property type="match status" value="1"/>
</dbReference>
<dbReference type="Proteomes" id="UP000199421">
    <property type="component" value="Unassembled WGS sequence"/>
</dbReference>
<name>A0A1H7KMK5_OLID1</name>
<feature type="domain" description="N-acetyltransferase" evidence="1">
    <location>
        <begin position="15"/>
        <end position="158"/>
    </location>
</feature>
<dbReference type="InterPro" id="IPR052564">
    <property type="entry name" value="N-acetyltrans/Recomb-assoc"/>
</dbReference>
<dbReference type="STRING" id="407022.SAMN05661044_01398"/>